<protein>
    <submittedName>
        <fullName evidence="2">Uncharacterized protein</fullName>
    </submittedName>
</protein>
<gene>
    <name evidence="2" type="ORF">PR048_029703</name>
</gene>
<evidence type="ECO:0000313" key="2">
    <source>
        <dbReference type="EMBL" id="KAJ8870679.1"/>
    </source>
</evidence>
<comment type="caution">
    <text evidence="2">The sequence shown here is derived from an EMBL/GenBank/DDBJ whole genome shotgun (WGS) entry which is preliminary data.</text>
</comment>
<feature type="region of interest" description="Disordered" evidence="1">
    <location>
        <begin position="270"/>
        <end position="296"/>
    </location>
</feature>
<name>A0ABQ9GE54_9NEOP</name>
<sequence>MKSLLQNIGFVTTGNWSIPQPSMFGTDVEYCTTHRPPTLVACSPTSLLLAPAGIGRCFGLSVRHSGVSQGPRRQMLSLKSAQKARLGRLYLCCDWLCVFSRLQCGRALSLSHLDRAELSWGEVREDNRPVLAGTDCSRRGMRGGVDIQNFIEETDWPPASSLTASSKQWHRRAVASLAGWTLRHSGSCSAAGCIREDRRNKNMHYVQRGASWDWFMSVCGGVLYDRALASTNSSQHSPTTCRDDIRQPAPCNVLAQPIRHKAGSQRLANPIWNEDSPVERGGKHNAPPPPGPTESLPDFRTWESCRTMPLVGGFSQGSPVVSPALSFRRCSMLTSLHPHWFSCQNLCTQDVLSEGLCQVPSFVLASSFPSAFLVSTLSPPPPVCPLPSLVGDATKSTAVRLRWGAPSGGRVCFVVDIAICVSIQIHENNADVDLHTSLPRGATLASNGEYID</sequence>
<dbReference type="Proteomes" id="UP001159363">
    <property type="component" value="Chromosome 12"/>
</dbReference>
<dbReference type="EMBL" id="JARBHB010000013">
    <property type="protein sequence ID" value="KAJ8870679.1"/>
    <property type="molecule type" value="Genomic_DNA"/>
</dbReference>
<accession>A0ABQ9GE54</accession>
<evidence type="ECO:0000256" key="1">
    <source>
        <dbReference type="SAM" id="MobiDB-lite"/>
    </source>
</evidence>
<organism evidence="2 3">
    <name type="scientific">Dryococelus australis</name>
    <dbReference type="NCBI Taxonomy" id="614101"/>
    <lineage>
        <taxon>Eukaryota</taxon>
        <taxon>Metazoa</taxon>
        <taxon>Ecdysozoa</taxon>
        <taxon>Arthropoda</taxon>
        <taxon>Hexapoda</taxon>
        <taxon>Insecta</taxon>
        <taxon>Pterygota</taxon>
        <taxon>Neoptera</taxon>
        <taxon>Polyneoptera</taxon>
        <taxon>Phasmatodea</taxon>
        <taxon>Verophasmatodea</taxon>
        <taxon>Anareolatae</taxon>
        <taxon>Phasmatidae</taxon>
        <taxon>Eurycanthinae</taxon>
        <taxon>Dryococelus</taxon>
    </lineage>
</organism>
<keyword evidence="3" id="KW-1185">Reference proteome</keyword>
<proteinExistence type="predicted"/>
<evidence type="ECO:0000313" key="3">
    <source>
        <dbReference type="Proteomes" id="UP001159363"/>
    </source>
</evidence>
<reference evidence="2 3" key="1">
    <citation type="submission" date="2023-02" db="EMBL/GenBank/DDBJ databases">
        <title>LHISI_Scaffold_Assembly.</title>
        <authorList>
            <person name="Stuart O.P."/>
            <person name="Cleave R."/>
            <person name="Magrath M.J.L."/>
            <person name="Mikheyev A.S."/>
        </authorList>
    </citation>
    <scope>NUCLEOTIDE SEQUENCE [LARGE SCALE GENOMIC DNA]</scope>
    <source>
        <strain evidence="2">Daus_M_001</strain>
        <tissue evidence="2">Leg muscle</tissue>
    </source>
</reference>